<dbReference type="EMBL" id="PCPP01000003">
    <property type="protein sequence ID" value="PRB82338.1"/>
    <property type="molecule type" value="Genomic_DNA"/>
</dbReference>
<gene>
    <name evidence="2" type="ORF">CQ022_16720</name>
    <name evidence="3" type="ORF">CQ033_15615</name>
</gene>
<evidence type="ECO:0000313" key="4">
    <source>
        <dbReference type="Proteomes" id="UP000238325"/>
    </source>
</evidence>
<comment type="caution">
    <text evidence="2">The sequence shown here is derived from an EMBL/GenBank/DDBJ whole genome shotgun (WGS) entry which is preliminary data.</text>
</comment>
<dbReference type="AlphaFoldDB" id="A0A2S9CPB7"/>
<dbReference type="EMBL" id="PCPH01000004">
    <property type="protein sequence ID" value="PRB88713.1"/>
    <property type="molecule type" value="Genomic_DNA"/>
</dbReference>
<keyword evidence="4" id="KW-1185">Reference proteome</keyword>
<dbReference type="OrthoDB" id="1633822at2"/>
<dbReference type="InterPro" id="IPR037401">
    <property type="entry name" value="SnoaL-like"/>
</dbReference>
<evidence type="ECO:0000313" key="3">
    <source>
        <dbReference type="EMBL" id="PRB88713.1"/>
    </source>
</evidence>
<organism evidence="2 5">
    <name type="scientific">Chryseobacterium culicis</name>
    <dbReference type="NCBI Taxonomy" id="680127"/>
    <lineage>
        <taxon>Bacteria</taxon>
        <taxon>Pseudomonadati</taxon>
        <taxon>Bacteroidota</taxon>
        <taxon>Flavobacteriia</taxon>
        <taxon>Flavobacteriales</taxon>
        <taxon>Weeksellaceae</taxon>
        <taxon>Chryseobacterium group</taxon>
        <taxon>Chryseobacterium</taxon>
    </lineage>
</organism>
<evidence type="ECO:0000259" key="1">
    <source>
        <dbReference type="Pfam" id="PF12680"/>
    </source>
</evidence>
<proteinExistence type="predicted"/>
<feature type="domain" description="SnoaL-like" evidence="1">
    <location>
        <begin position="14"/>
        <end position="103"/>
    </location>
</feature>
<dbReference type="Proteomes" id="UP000238534">
    <property type="component" value="Unassembled WGS sequence"/>
</dbReference>
<dbReference type="Gene3D" id="3.10.450.50">
    <property type="match status" value="1"/>
</dbReference>
<dbReference type="SUPFAM" id="SSF54427">
    <property type="entry name" value="NTF2-like"/>
    <property type="match status" value="1"/>
</dbReference>
<name>A0A2S9CPB7_CHRCI</name>
<dbReference type="RefSeq" id="WP_105683464.1">
    <property type="nucleotide sequence ID" value="NZ_JBBGZD010000003.1"/>
</dbReference>
<accession>A0A2S9CPB7</accession>
<dbReference type="Pfam" id="PF12680">
    <property type="entry name" value="SnoaL_2"/>
    <property type="match status" value="1"/>
</dbReference>
<evidence type="ECO:0000313" key="2">
    <source>
        <dbReference type="EMBL" id="PRB82338.1"/>
    </source>
</evidence>
<dbReference type="Proteomes" id="UP000238325">
    <property type="component" value="Unassembled WGS sequence"/>
</dbReference>
<reference evidence="4 5" key="1">
    <citation type="submission" date="2017-09" db="EMBL/GenBank/DDBJ databases">
        <title>Genomic, metabolic, and phenotypic characteristics of bacterial isolates from the natural microbiome of the model nematode Caenorhabditis elegans.</title>
        <authorList>
            <person name="Zimmermann J."/>
            <person name="Obeng N."/>
            <person name="Yang W."/>
            <person name="Obeng O."/>
            <person name="Kissoyan K."/>
            <person name="Pees B."/>
            <person name="Dirksen P."/>
            <person name="Hoppner M."/>
            <person name="Franke A."/>
            <person name="Rosenstiel P."/>
            <person name="Leippe M."/>
            <person name="Dierking K."/>
            <person name="Kaleta C."/>
            <person name="Schulenburg H."/>
        </authorList>
    </citation>
    <scope>NUCLEOTIDE SEQUENCE [LARGE SCALE GENOMIC DNA]</scope>
    <source>
        <strain evidence="2 5">MYb25</strain>
        <strain evidence="3 4">MYb44</strain>
    </source>
</reference>
<sequence>MQDFNRKTEAGAVAYFRYCIKNGDVAGALSCFHPDAVYIDREGRELRGLDQIALAMNEICRLQLDIQGETPHVTVVNDVAMWLDHWEMTGKAPDGHLIEMKGHTSCIMKRNEDGEWLWLVDNPFGAAILKNDNMV</sequence>
<protein>
    <recommendedName>
        <fullName evidence="1">SnoaL-like domain-containing protein</fullName>
    </recommendedName>
</protein>
<evidence type="ECO:0000313" key="5">
    <source>
        <dbReference type="Proteomes" id="UP000238534"/>
    </source>
</evidence>
<dbReference type="InterPro" id="IPR032710">
    <property type="entry name" value="NTF2-like_dom_sf"/>
</dbReference>